<evidence type="ECO:0000259" key="2">
    <source>
        <dbReference type="Pfam" id="PF13739"/>
    </source>
</evidence>
<protein>
    <submittedName>
        <fullName evidence="3">DUF4163 domain-containing protein</fullName>
    </submittedName>
</protein>
<feature type="chain" id="PRO_5046191279" evidence="1">
    <location>
        <begin position="20"/>
        <end position="241"/>
    </location>
</feature>
<feature type="signal peptide" evidence="1">
    <location>
        <begin position="1"/>
        <end position="19"/>
    </location>
</feature>
<reference evidence="3" key="1">
    <citation type="submission" date="2022-05" db="EMBL/GenBank/DDBJ databases">
        <authorList>
            <person name="Jo J.-H."/>
            <person name="Im W.-T."/>
        </authorList>
    </citation>
    <scope>NUCLEOTIDE SEQUENCE</scope>
    <source>
        <strain evidence="3">SE220</strain>
    </source>
</reference>
<dbReference type="EMBL" id="JAMGBE010000001">
    <property type="protein sequence ID" value="MCL6728640.1"/>
    <property type="molecule type" value="Genomic_DNA"/>
</dbReference>
<name>A0ABT0RYE5_9SPHN</name>
<dbReference type="Proteomes" id="UP001165342">
    <property type="component" value="Unassembled WGS sequence"/>
</dbReference>
<proteinExistence type="predicted"/>
<keyword evidence="1" id="KW-0732">Signal</keyword>
<comment type="caution">
    <text evidence="3">The sequence shown here is derived from an EMBL/GenBank/DDBJ whole genome shotgun (WGS) entry which is preliminary data.</text>
</comment>
<dbReference type="Gene3D" id="3.30.565.40">
    <property type="entry name" value="Fervidobacterium nodosum Rt17-B1 like"/>
    <property type="match status" value="1"/>
</dbReference>
<sequence length="241" mass="27054">MRRVAWILLVAMVSATSLAAPAKVERNSKALEFSYEWPAEAAAIPALSKRFRGDLDRAFRRASADARDDQKLAEEQKRDFNPHFYSMNWTTSGQSASLLSLESGLGVFTGGAHPNAVYGALLWDRRLRREIKFGDQFLQPGAFATLTRTAYCKKLDAERLKRREGEKLGGEFDKCPPFSDLAIAPADSDKDGRFDIIRFTASPYTAGPYAEGEYVLELPMTRQLMAAIKPVYRSSYEPQRQ</sequence>
<gene>
    <name evidence="3" type="ORF">LZ538_01035</name>
</gene>
<dbReference type="RefSeq" id="WP_249830146.1">
    <property type="nucleotide sequence ID" value="NZ_JAMGBE010000001.1"/>
</dbReference>
<evidence type="ECO:0000313" key="3">
    <source>
        <dbReference type="EMBL" id="MCL6728640.1"/>
    </source>
</evidence>
<keyword evidence="4" id="KW-1185">Reference proteome</keyword>
<evidence type="ECO:0000256" key="1">
    <source>
        <dbReference type="SAM" id="SignalP"/>
    </source>
</evidence>
<dbReference type="InterPro" id="IPR025303">
    <property type="entry name" value="PdaC"/>
</dbReference>
<evidence type="ECO:0000313" key="4">
    <source>
        <dbReference type="Proteomes" id="UP001165342"/>
    </source>
</evidence>
<feature type="domain" description="Deacetylase PdaC" evidence="2">
    <location>
        <begin position="25"/>
        <end position="115"/>
    </location>
</feature>
<organism evidence="3 4">
    <name type="scientific">Sphingomonas hankyongi</name>
    <dbReference type="NCBI Taxonomy" id="2908209"/>
    <lineage>
        <taxon>Bacteria</taxon>
        <taxon>Pseudomonadati</taxon>
        <taxon>Pseudomonadota</taxon>
        <taxon>Alphaproteobacteria</taxon>
        <taxon>Sphingomonadales</taxon>
        <taxon>Sphingomonadaceae</taxon>
        <taxon>Sphingomonas</taxon>
    </lineage>
</organism>
<dbReference type="Pfam" id="PF13739">
    <property type="entry name" value="PdaC"/>
    <property type="match status" value="1"/>
</dbReference>
<accession>A0ABT0RYE5</accession>